<keyword evidence="5" id="KW-0812">Transmembrane</keyword>
<keyword evidence="1 4" id="KW-0349">Heme</keyword>
<dbReference type="Proteomes" id="UP000663940">
    <property type="component" value="Chromosome"/>
</dbReference>
<dbReference type="InterPro" id="IPR009056">
    <property type="entry name" value="Cyt_c-like_dom"/>
</dbReference>
<evidence type="ECO:0000313" key="8">
    <source>
        <dbReference type="EMBL" id="QTE52945.1"/>
    </source>
</evidence>
<gene>
    <name evidence="7" type="ORF">DIU31_013920</name>
    <name evidence="8" type="ORF">J3L21_13620</name>
</gene>
<dbReference type="GO" id="GO:0009055">
    <property type="term" value="F:electron transfer activity"/>
    <property type="evidence" value="ECO:0007669"/>
    <property type="project" value="InterPro"/>
</dbReference>
<dbReference type="SUPFAM" id="SSF46626">
    <property type="entry name" value="Cytochrome c"/>
    <property type="match status" value="2"/>
</dbReference>
<name>A0AAE6JF16_9SPHI</name>
<evidence type="ECO:0000256" key="2">
    <source>
        <dbReference type="ARBA" id="ARBA00022723"/>
    </source>
</evidence>
<reference evidence="7 9" key="1">
    <citation type="submission" date="2019-08" db="EMBL/GenBank/DDBJ databases">
        <title>Comparative genome analysis confer to the adaptation heavy metal polluted environment.</title>
        <authorList>
            <person name="Li Y."/>
        </authorList>
    </citation>
    <scope>NUCLEOTIDE SEQUENCE [LARGE SCALE GENOMIC DNA]</scope>
    <source>
        <strain evidence="7 9">P2</strain>
    </source>
</reference>
<sequence>MKKFLKWTAYAIIALVLVAVAGISYITLALPNVGQPEAIKVDATPQRIARGKYLANNVTVCLDCHSTRSWDKFAGPSDSTVSGAGGEKFDASAGFPGTVYSPNITPLNLSNWTDGEIFRAMTTGVKKDGSAIFPIMPWPYYAKMDREDLYSIIAYIRTLKPSGKNYPGHQLDFPLNVIVHTMPQKAALGNIPNPADTVKYGAYLLDAAACKECHTQSDKGKLNEAMAFAGGQGYIVPGGSKVFSANITPDKETGIGSWTKEQFVSRFTQFANGKMQPTPVKPGEFQTIMPWWRYGAMKVSDLEAIYAYLKTIKPISNHVVKFQNNINSSAN</sequence>
<feature type="domain" description="Cytochrome c" evidence="6">
    <location>
        <begin position="196"/>
        <end position="313"/>
    </location>
</feature>
<keyword evidence="3 4" id="KW-0408">Iron</keyword>
<dbReference type="EMBL" id="CP043451">
    <property type="protein sequence ID" value="QEM04554.1"/>
    <property type="molecule type" value="Genomic_DNA"/>
</dbReference>
<evidence type="ECO:0000256" key="4">
    <source>
        <dbReference type="PROSITE-ProRule" id="PRU00433"/>
    </source>
</evidence>
<feature type="transmembrane region" description="Helical" evidence="5">
    <location>
        <begin position="7"/>
        <end position="30"/>
    </location>
</feature>
<accession>A0AAE6JF16</accession>
<evidence type="ECO:0000313" key="9">
    <source>
        <dbReference type="Proteomes" id="UP000250557"/>
    </source>
</evidence>
<keyword evidence="5" id="KW-0472">Membrane</keyword>
<organism evidence="7 9">
    <name type="scientific">Mucilaginibacter rubeus</name>
    <dbReference type="NCBI Taxonomy" id="2027860"/>
    <lineage>
        <taxon>Bacteria</taxon>
        <taxon>Pseudomonadati</taxon>
        <taxon>Bacteroidota</taxon>
        <taxon>Sphingobacteriia</taxon>
        <taxon>Sphingobacteriales</taxon>
        <taxon>Sphingobacteriaceae</taxon>
        <taxon>Mucilaginibacter</taxon>
    </lineage>
</organism>
<dbReference type="InterPro" id="IPR051459">
    <property type="entry name" value="Cytochrome_c-type_DH"/>
</dbReference>
<dbReference type="InterPro" id="IPR036909">
    <property type="entry name" value="Cyt_c-like_dom_sf"/>
</dbReference>
<evidence type="ECO:0000313" key="10">
    <source>
        <dbReference type="Proteomes" id="UP000663940"/>
    </source>
</evidence>
<keyword evidence="5" id="KW-1133">Transmembrane helix</keyword>
<keyword evidence="10" id="KW-1185">Reference proteome</keyword>
<dbReference type="PANTHER" id="PTHR35008:SF8">
    <property type="entry name" value="ALCOHOL DEHYDROGENASE CYTOCHROME C SUBUNIT"/>
    <property type="match status" value="1"/>
</dbReference>
<dbReference type="PROSITE" id="PS51007">
    <property type="entry name" value="CYTC"/>
    <property type="match status" value="2"/>
</dbReference>
<dbReference type="GO" id="GO:0020037">
    <property type="term" value="F:heme binding"/>
    <property type="evidence" value="ECO:0007669"/>
    <property type="project" value="InterPro"/>
</dbReference>
<evidence type="ECO:0000256" key="3">
    <source>
        <dbReference type="ARBA" id="ARBA00023004"/>
    </source>
</evidence>
<dbReference type="RefSeq" id="WP_112652034.1">
    <property type="nucleotide sequence ID" value="NZ_CP043451.1"/>
</dbReference>
<keyword evidence="2 4" id="KW-0479">Metal-binding</keyword>
<evidence type="ECO:0000256" key="5">
    <source>
        <dbReference type="SAM" id="Phobius"/>
    </source>
</evidence>
<evidence type="ECO:0000313" key="7">
    <source>
        <dbReference type="EMBL" id="QEM04554.1"/>
    </source>
</evidence>
<feature type="domain" description="Cytochrome c" evidence="6">
    <location>
        <begin position="46"/>
        <end position="160"/>
    </location>
</feature>
<dbReference type="GO" id="GO:0046872">
    <property type="term" value="F:metal ion binding"/>
    <property type="evidence" value="ECO:0007669"/>
    <property type="project" value="UniProtKB-KW"/>
</dbReference>
<evidence type="ECO:0000259" key="6">
    <source>
        <dbReference type="PROSITE" id="PS51007"/>
    </source>
</evidence>
<dbReference type="Gene3D" id="1.10.760.10">
    <property type="entry name" value="Cytochrome c-like domain"/>
    <property type="match status" value="2"/>
</dbReference>
<dbReference type="Proteomes" id="UP000250557">
    <property type="component" value="Chromosome"/>
</dbReference>
<proteinExistence type="predicted"/>
<reference evidence="8 10" key="2">
    <citation type="submission" date="2021-03" db="EMBL/GenBank/DDBJ databases">
        <title>Mucilaginibacter strains isolated from gold and copper mining confer multi heavy-metal resistance.</title>
        <authorList>
            <person name="Li Y."/>
        </authorList>
    </citation>
    <scope>NUCLEOTIDE SEQUENCE [LARGE SCALE GENOMIC DNA]</scope>
    <source>
        <strain evidence="8 10">P2-4</strain>
    </source>
</reference>
<dbReference type="AlphaFoldDB" id="A0AAE6JF16"/>
<dbReference type="PANTHER" id="PTHR35008">
    <property type="entry name" value="BLL4482 PROTEIN-RELATED"/>
    <property type="match status" value="1"/>
</dbReference>
<evidence type="ECO:0000256" key="1">
    <source>
        <dbReference type="ARBA" id="ARBA00022617"/>
    </source>
</evidence>
<protein>
    <submittedName>
        <fullName evidence="7">Cytochrome C</fullName>
    </submittedName>
</protein>
<dbReference type="EMBL" id="CP071880">
    <property type="protein sequence ID" value="QTE52945.1"/>
    <property type="molecule type" value="Genomic_DNA"/>
</dbReference>